<evidence type="ECO:0000256" key="1">
    <source>
        <dbReference type="SAM" id="MobiDB-lite"/>
    </source>
</evidence>
<dbReference type="Proteomes" id="UP000186817">
    <property type="component" value="Unassembled WGS sequence"/>
</dbReference>
<comment type="caution">
    <text evidence="2">The sequence shown here is derived from an EMBL/GenBank/DDBJ whole genome shotgun (WGS) entry which is preliminary data.</text>
</comment>
<proteinExistence type="predicted"/>
<feature type="compositionally biased region" description="Polar residues" evidence="1">
    <location>
        <begin position="260"/>
        <end position="275"/>
    </location>
</feature>
<feature type="region of interest" description="Disordered" evidence="1">
    <location>
        <begin position="260"/>
        <end position="281"/>
    </location>
</feature>
<dbReference type="AlphaFoldDB" id="A0A1Q9DY35"/>
<organism evidence="2 3">
    <name type="scientific">Symbiodinium microadriaticum</name>
    <name type="common">Dinoflagellate</name>
    <name type="synonym">Zooxanthella microadriatica</name>
    <dbReference type="NCBI Taxonomy" id="2951"/>
    <lineage>
        <taxon>Eukaryota</taxon>
        <taxon>Sar</taxon>
        <taxon>Alveolata</taxon>
        <taxon>Dinophyceae</taxon>
        <taxon>Suessiales</taxon>
        <taxon>Symbiodiniaceae</taxon>
        <taxon>Symbiodinium</taxon>
    </lineage>
</organism>
<gene>
    <name evidence="2" type="ORF">AK812_SmicGene17281</name>
</gene>
<dbReference type="EMBL" id="LSRX01000339">
    <property type="protein sequence ID" value="OLQ00101.1"/>
    <property type="molecule type" value="Genomic_DNA"/>
</dbReference>
<name>A0A1Q9DY35_SYMMI</name>
<keyword evidence="3" id="KW-1185">Reference proteome</keyword>
<protein>
    <submittedName>
        <fullName evidence="2">Uncharacterized protein</fullName>
    </submittedName>
</protein>
<reference evidence="2 3" key="1">
    <citation type="submission" date="2016-02" db="EMBL/GenBank/DDBJ databases">
        <title>Genome analysis of coral dinoflagellate symbionts highlights evolutionary adaptations to a symbiotic lifestyle.</title>
        <authorList>
            <person name="Aranda M."/>
            <person name="Li Y."/>
            <person name="Liew Y.J."/>
            <person name="Baumgarten S."/>
            <person name="Simakov O."/>
            <person name="Wilson M."/>
            <person name="Piel J."/>
            <person name="Ashoor H."/>
            <person name="Bougouffa S."/>
            <person name="Bajic V.B."/>
            <person name="Ryu T."/>
            <person name="Ravasi T."/>
            <person name="Bayer T."/>
            <person name="Micklem G."/>
            <person name="Kim H."/>
            <person name="Bhak J."/>
            <person name="Lajeunesse T.C."/>
            <person name="Voolstra C.R."/>
        </authorList>
    </citation>
    <scope>NUCLEOTIDE SEQUENCE [LARGE SCALE GENOMIC DNA]</scope>
    <source>
        <strain evidence="2 3">CCMP2467</strain>
    </source>
</reference>
<accession>A0A1Q9DY35</accession>
<evidence type="ECO:0000313" key="3">
    <source>
        <dbReference type="Proteomes" id="UP000186817"/>
    </source>
</evidence>
<dbReference type="OrthoDB" id="445238at2759"/>
<feature type="region of interest" description="Disordered" evidence="1">
    <location>
        <begin position="300"/>
        <end position="320"/>
    </location>
</feature>
<feature type="compositionally biased region" description="Basic and acidic residues" evidence="1">
    <location>
        <begin position="311"/>
        <end position="320"/>
    </location>
</feature>
<evidence type="ECO:0000313" key="2">
    <source>
        <dbReference type="EMBL" id="OLQ00101.1"/>
    </source>
</evidence>
<sequence>MHWDNMELCSQSQYCYLGEAGVGRVWRHREGSQQSEEEVAMAVEEKKEAEVVMEVVESSGEQVVVEEEVATEDDSRLFPRLEANVPGRATGGGGLDGSGGQRYLRVHVSFAHMGGDAAWSQGTGLSPQPLATQATARLGDFGTFPKVSMECGRSMMGYVAPPPGLEQVAPPSKPRTDGNQDAQLMAKALTDLFGRLPSADVARMTEILTGLASGGGKLSTSDHTMLTQAIRQLEVEVATSVQKLSRPAPCQPMPDMFQSLSTTPSVSPQGNSPCDSSEEEGFQGNLTACTYKLGHGKDRSLTPASPTPFPHHHEVVCHKM</sequence>